<dbReference type="PROSITE" id="PS51257">
    <property type="entry name" value="PROKAR_LIPOPROTEIN"/>
    <property type="match status" value="1"/>
</dbReference>
<protein>
    <submittedName>
        <fullName evidence="1">Uncharacterized protein</fullName>
    </submittedName>
</protein>
<reference evidence="2" key="1">
    <citation type="submission" date="2013-09" db="EMBL/GenBank/DDBJ databases">
        <title>The Genome Sequence of Anopheles culicifacies species A.</title>
        <authorList>
            <consortium name="The Broad Institute Genomics Platform"/>
            <person name="Neafsey D.E."/>
            <person name="Besansky N."/>
            <person name="Howell P."/>
            <person name="Walton C."/>
            <person name="Young S.K."/>
            <person name="Zeng Q."/>
            <person name="Gargeya S."/>
            <person name="Fitzgerald M."/>
            <person name="Haas B."/>
            <person name="Abouelleil A."/>
            <person name="Allen A.W."/>
            <person name="Alvarado L."/>
            <person name="Arachchi H.M."/>
            <person name="Berlin A.M."/>
            <person name="Chapman S.B."/>
            <person name="Gainer-Dewar J."/>
            <person name="Goldberg J."/>
            <person name="Griggs A."/>
            <person name="Gujja S."/>
            <person name="Hansen M."/>
            <person name="Howarth C."/>
            <person name="Imamovic A."/>
            <person name="Ireland A."/>
            <person name="Larimer J."/>
            <person name="McCowan C."/>
            <person name="Murphy C."/>
            <person name="Pearson M."/>
            <person name="Poon T.W."/>
            <person name="Priest M."/>
            <person name="Roberts A."/>
            <person name="Saif S."/>
            <person name="Shea T."/>
            <person name="Sisk P."/>
            <person name="Sykes S."/>
            <person name="Wortman J."/>
            <person name="Nusbaum C."/>
            <person name="Birren B."/>
        </authorList>
    </citation>
    <scope>NUCLEOTIDE SEQUENCE [LARGE SCALE GENOMIC DNA]</scope>
    <source>
        <strain evidence="2">A-37</strain>
    </source>
</reference>
<sequence length="119" mass="13208">MRLIIGVGFYGSAAGCEETLPRFRVLLPSSHHRQNGTWSLLRRALAIPVEESFGANLDAGLDDGSVPISYSKCTMYAVNFTEVLANNIRKPDASWPTQPCRHGWEYNFTDVPYQTAATD</sequence>
<dbReference type="VEuPathDB" id="VectorBase:ACUA013117"/>
<keyword evidence="2" id="KW-1185">Reference proteome</keyword>
<reference evidence="1" key="2">
    <citation type="submission" date="2020-05" db="UniProtKB">
        <authorList>
            <consortium name="EnsemblMetazoa"/>
        </authorList>
    </citation>
    <scope>IDENTIFICATION</scope>
    <source>
        <strain evidence="1">A-37</strain>
    </source>
</reference>
<accession>A0A182M9Y7</accession>
<dbReference type="AlphaFoldDB" id="A0A182M9Y7"/>
<evidence type="ECO:0000313" key="1">
    <source>
        <dbReference type="EnsemblMetazoa" id="ACUA013117-PA"/>
    </source>
</evidence>
<dbReference type="Proteomes" id="UP000075883">
    <property type="component" value="Unassembled WGS sequence"/>
</dbReference>
<evidence type="ECO:0000313" key="2">
    <source>
        <dbReference type="Proteomes" id="UP000075883"/>
    </source>
</evidence>
<dbReference type="EnsemblMetazoa" id="ACUA013117-RA">
    <property type="protein sequence ID" value="ACUA013117-PA"/>
    <property type="gene ID" value="ACUA013117"/>
</dbReference>
<dbReference type="STRING" id="139723.A0A182M9Y7"/>
<proteinExistence type="predicted"/>
<organism evidence="1 2">
    <name type="scientific">Anopheles culicifacies</name>
    <dbReference type="NCBI Taxonomy" id="139723"/>
    <lineage>
        <taxon>Eukaryota</taxon>
        <taxon>Metazoa</taxon>
        <taxon>Ecdysozoa</taxon>
        <taxon>Arthropoda</taxon>
        <taxon>Hexapoda</taxon>
        <taxon>Insecta</taxon>
        <taxon>Pterygota</taxon>
        <taxon>Neoptera</taxon>
        <taxon>Endopterygota</taxon>
        <taxon>Diptera</taxon>
        <taxon>Nematocera</taxon>
        <taxon>Culicoidea</taxon>
        <taxon>Culicidae</taxon>
        <taxon>Anophelinae</taxon>
        <taxon>Anopheles</taxon>
        <taxon>culicifacies species complex</taxon>
    </lineage>
</organism>
<dbReference type="EMBL" id="AXCM01014924">
    <property type="status" value="NOT_ANNOTATED_CDS"/>
    <property type="molecule type" value="Genomic_DNA"/>
</dbReference>
<name>A0A182M9Y7_9DIPT</name>